<evidence type="ECO:0000256" key="3">
    <source>
        <dbReference type="RuleBase" id="RU000363"/>
    </source>
</evidence>
<dbReference type="Pfam" id="PF00106">
    <property type="entry name" value="adh_short"/>
    <property type="match status" value="1"/>
</dbReference>
<dbReference type="PANTHER" id="PTHR44196">
    <property type="entry name" value="DEHYDROGENASE/REDUCTASE SDR FAMILY MEMBER 7B"/>
    <property type="match status" value="1"/>
</dbReference>
<dbReference type="InterPro" id="IPR020904">
    <property type="entry name" value="Sc_DH/Rdtase_CS"/>
</dbReference>
<dbReference type="InterPro" id="IPR036291">
    <property type="entry name" value="NAD(P)-bd_dom_sf"/>
</dbReference>
<accession>A0A2W1K2J6</accession>
<comment type="caution">
    <text evidence="4">The sequence shown here is derived from an EMBL/GenBank/DDBJ whole genome shotgun (WGS) entry which is preliminary data.</text>
</comment>
<gene>
    <name evidence="4" type="ORF">DN052_11320</name>
</gene>
<dbReference type="GO" id="GO:0016020">
    <property type="term" value="C:membrane"/>
    <property type="evidence" value="ECO:0007669"/>
    <property type="project" value="TreeGrafter"/>
</dbReference>
<dbReference type="Proteomes" id="UP000248886">
    <property type="component" value="Unassembled WGS sequence"/>
</dbReference>
<dbReference type="PRINTS" id="PR00080">
    <property type="entry name" value="SDRFAMILY"/>
</dbReference>
<evidence type="ECO:0000256" key="2">
    <source>
        <dbReference type="ARBA" id="ARBA00023002"/>
    </source>
</evidence>
<comment type="similarity">
    <text evidence="1 3">Belongs to the short-chain dehydrogenases/reductases (SDR) family.</text>
</comment>
<dbReference type="OrthoDB" id="5290402at2"/>
<dbReference type="GO" id="GO:0016491">
    <property type="term" value="F:oxidoreductase activity"/>
    <property type="evidence" value="ECO:0007669"/>
    <property type="project" value="UniProtKB-KW"/>
</dbReference>
<evidence type="ECO:0000313" key="5">
    <source>
        <dbReference type="Proteomes" id="UP000248886"/>
    </source>
</evidence>
<dbReference type="PANTHER" id="PTHR44196:SF1">
    <property type="entry name" value="DEHYDROGENASE_REDUCTASE SDR FAMILY MEMBER 7B"/>
    <property type="match status" value="1"/>
</dbReference>
<evidence type="ECO:0000256" key="1">
    <source>
        <dbReference type="ARBA" id="ARBA00006484"/>
    </source>
</evidence>
<name>A0A2W1K2J6_ACIFR</name>
<dbReference type="Gene3D" id="3.40.50.720">
    <property type="entry name" value="NAD(P)-binding Rossmann-like Domain"/>
    <property type="match status" value="1"/>
</dbReference>
<dbReference type="PROSITE" id="PS00061">
    <property type="entry name" value="ADH_SHORT"/>
    <property type="match status" value="1"/>
</dbReference>
<keyword evidence="2" id="KW-0560">Oxidoreductase</keyword>
<dbReference type="GeneID" id="65282015"/>
<reference evidence="4 5" key="1">
    <citation type="submission" date="2018-06" db="EMBL/GenBank/DDBJ databases">
        <title>Draft sequence of Acidithiobacillus ferrooxidans CCM 4253.</title>
        <authorList>
            <person name="Moya-Beltran A."/>
            <person name="Castro M."/>
            <person name="Covarrubias P.C."/>
            <person name="Issotta F."/>
            <person name="Janiczek O."/>
            <person name="Mandl M."/>
            <person name="Kucera J."/>
            <person name="Quatrini R."/>
        </authorList>
    </citation>
    <scope>NUCLEOTIDE SEQUENCE [LARGE SCALE GENOMIC DNA]</scope>
    <source>
        <strain evidence="4 5">CCM 4253</strain>
    </source>
</reference>
<organism evidence="4 5">
    <name type="scientific">Acidithiobacillus ferrooxidans</name>
    <name type="common">Thiobacillus ferrooxidans</name>
    <dbReference type="NCBI Taxonomy" id="920"/>
    <lineage>
        <taxon>Bacteria</taxon>
        <taxon>Pseudomonadati</taxon>
        <taxon>Pseudomonadota</taxon>
        <taxon>Acidithiobacillia</taxon>
        <taxon>Acidithiobacillales</taxon>
        <taxon>Acidithiobacillaceae</taxon>
        <taxon>Acidithiobacillus</taxon>
    </lineage>
</organism>
<dbReference type="InterPro" id="IPR002347">
    <property type="entry name" value="SDR_fam"/>
</dbReference>
<sequence length="257" mass="27696">MPHRHPKSILITGATSAIGSALALAYATPGITLHLHGRNTQKLEAVAGQCRDRGARVTQCSFDIRDSGILRDWVSDSGMTDPLDVVISNAGMNTNIGRNGDGERWEDSAALMDINLRATMVLVDAALPAMRQRGQGQIALLSSLAGYFGLPVTPSYCASKAAIKAYGEALRGWLAPQGVAVNVIMPGYVDSAMCRAMPGPKPFLWTPERAARLIKRQLAANRGRISFPFPLNFGTWWLAVLPEAISQRIVRGMGYHG</sequence>
<dbReference type="EMBL" id="QKQP01000005">
    <property type="protein sequence ID" value="PZD80988.1"/>
    <property type="molecule type" value="Genomic_DNA"/>
</dbReference>
<dbReference type="AlphaFoldDB" id="A0A2W1K2J6"/>
<protein>
    <submittedName>
        <fullName evidence="4">SDR family NAD(P)-dependent oxidoreductase</fullName>
    </submittedName>
</protein>
<evidence type="ECO:0000313" key="4">
    <source>
        <dbReference type="EMBL" id="PZD80988.1"/>
    </source>
</evidence>
<dbReference type="RefSeq" id="WP_012607606.1">
    <property type="nucleotide sequence ID" value="NZ_AP025160.1"/>
</dbReference>
<dbReference type="PRINTS" id="PR00081">
    <property type="entry name" value="GDHRDH"/>
</dbReference>
<dbReference type="SUPFAM" id="SSF51735">
    <property type="entry name" value="NAD(P)-binding Rossmann-fold domains"/>
    <property type="match status" value="1"/>
</dbReference>
<proteinExistence type="inferred from homology"/>